<gene>
    <name evidence="6" type="ORF">MSMAL_2354</name>
</gene>
<dbReference type="InterPro" id="IPR052527">
    <property type="entry name" value="Metal_cation-efflux_comp"/>
</dbReference>
<sequence length="219" mass="25312">MSGPKIKKEDQISWTISIPMILLAAVIWTVLDRNWNSLNHLPVYVYAGTLIFSLKAEKFAYRGSDLPGIQSDKWTRYLLLFFWWLLLILPALEYSLFPGYSPAVTATGTFLAVSGTILRAWGIWTLGKYFSVHIEIKDRHELIESGPYRFIRHPAYAGNLLQAVGIPLILNAYYSLSISAVLVFLFLYRLKLEEETLLREVNGYKDYVKRTYRLVPKIW</sequence>
<feature type="transmembrane region" description="Helical" evidence="5">
    <location>
        <begin position="77"/>
        <end position="97"/>
    </location>
</feature>
<dbReference type="Proteomes" id="UP000033063">
    <property type="component" value="Chromosome"/>
</dbReference>
<evidence type="ECO:0000256" key="4">
    <source>
        <dbReference type="ARBA" id="ARBA00023136"/>
    </source>
</evidence>
<keyword evidence="4 5" id="KW-0472">Membrane</keyword>
<dbReference type="GO" id="GO:0004671">
    <property type="term" value="F:protein C-terminal S-isoprenylcysteine carboxyl O-methyltransferase activity"/>
    <property type="evidence" value="ECO:0007669"/>
    <property type="project" value="InterPro"/>
</dbReference>
<evidence type="ECO:0000256" key="3">
    <source>
        <dbReference type="ARBA" id="ARBA00022989"/>
    </source>
</evidence>
<evidence type="ECO:0000256" key="5">
    <source>
        <dbReference type="SAM" id="Phobius"/>
    </source>
</evidence>
<dbReference type="RefSeq" id="WP_052718765.1">
    <property type="nucleotide sequence ID" value="NZ_CP009513.1"/>
</dbReference>
<accession>A0A0E3WN87</accession>
<evidence type="ECO:0000256" key="1">
    <source>
        <dbReference type="ARBA" id="ARBA00004141"/>
    </source>
</evidence>
<dbReference type="GO" id="GO:0016020">
    <property type="term" value="C:membrane"/>
    <property type="evidence" value="ECO:0007669"/>
    <property type="project" value="UniProtKB-SubCell"/>
</dbReference>
<dbReference type="PANTHER" id="PTHR43847:SF1">
    <property type="entry name" value="BLL3993 PROTEIN"/>
    <property type="match status" value="1"/>
</dbReference>
<dbReference type="PANTHER" id="PTHR43847">
    <property type="entry name" value="BLL3993 PROTEIN"/>
    <property type="match status" value="1"/>
</dbReference>
<dbReference type="AlphaFoldDB" id="A0A0E3WN87"/>
<dbReference type="Pfam" id="PF04140">
    <property type="entry name" value="ICMT"/>
    <property type="match status" value="1"/>
</dbReference>
<dbReference type="GeneID" id="25418385"/>
<evidence type="ECO:0008006" key="8">
    <source>
        <dbReference type="Google" id="ProtNLM"/>
    </source>
</evidence>
<feature type="transmembrane region" description="Helical" evidence="5">
    <location>
        <begin position="12"/>
        <end position="31"/>
    </location>
</feature>
<dbReference type="Gene3D" id="1.20.120.1630">
    <property type="match status" value="1"/>
</dbReference>
<dbReference type="HOGENOM" id="CLU_065200_1_2_2"/>
<keyword evidence="2 5" id="KW-0812">Transmembrane</keyword>
<evidence type="ECO:0000313" key="7">
    <source>
        <dbReference type="Proteomes" id="UP000033063"/>
    </source>
</evidence>
<dbReference type="InterPro" id="IPR007269">
    <property type="entry name" value="ICMT_MeTrfase"/>
</dbReference>
<protein>
    <recommendedName>
        <fullName evidence="8">Isoprenylcysteine carboxyl methyltransferase</fullName>
    </recommendedName>
</protein>
<dbReference type="PATRIC" id="fig|1434114.4.peg.2977"/>
<reference evidence="6 7" key="1">
    <citation type="submission" date="2014-07" db="EMBL/GenBank/DDBJ databases">
        <title>Methanogenic archaea and the global carbon cycle.</title>
        <authorList>
            <person name="Henriksen J.R."/>
            <person name="Luke J."/>
            <person name="Reinhart S."/>
            <person name="Benedict M.N."/>
            <person name="Youngblut N.D."/>
            <person name="Metcalf M.E."/>
            <person name="Whitaker R.J."/>
            <person name="Metcalf W.W."/>
        </authorList>
    </citation>
    <scope>NUCLEOTIDE SEQUENCE [LARGE SCALE GENOMIC DNA]</scope>
    <source>
        <strain evidence="6 7">LYC</strain>
    </source>
</reference>
<feature type="transmembrane region" description="Helical" evidence="5">
    <location>
        <begin position="168"/>
        <end position="188"/>
    </location>
</feature>
<evidence type="ECO:0000256" key="2">
    <source>
        <dbReference type="ARBA" id="ARBA00022692"/>
    </source>
</evidence>
<name>A0A0E3WN87_METMZ</name>
<proteinExistence type="predicted"/>
<feature type="transmembrane region" description="Helical" evidence="5">
    <location>
        <begin position="103"/>
        <end position="121"/>
    </location>
</feature>
<comment type="subcellular location">
    <subcellularLocation>
        <location evidence="1">Membrane</location>
        <topology evidence="1">Multi-pass membrane protein</topology>
    </subcellularLocation>
</comment>
<dbReference type="EMBL" id="CP009513">
    <property type="protein sequence ID" value="AKB68897.1"/>
    <property type="molecule type" value="Genomic_DNA"/>
</dbReference>
<keyword evidence="3 5" id="KW-1133">Transmembrane helix</keyword>
<evidence type="ECO:0000313" key="6">
    <source>
        <dbReference type="EMBL" id="AKB68897.1"/>
    </source>
</evidence>
<organism evidence="6 7">
    <name type="scientific">Methanosarcina mazei LYC</name>
    <dbReference type="NCBI Taxonomy" id="1434114"/>
    <lineage>
        <taxon>Archaea</taxon>
        <taxon>Methanobacteriati</taxon>
        <taxon>Methanobacteriota</taxon>
        <taxon>Stenosarchaea group</taxon>
        <taxon>Methanomicrobia</taxon>
        <taxon>Methanosarcinales</taxon>
        <taxon>Methanosarcinaceae</taxon>
        <taxon>Methanosarcina</taxon>
    </lineage>
</organism>